<organism evidence="1 2">
    <name type="scientific">Eubacterium ramulus</name>
    <dbReference type="NCBI Taxonomy" id="39490"/>
    <lineage>
        <taxon>Bacteria</taxon>
        <taxon>Bacillati</taxon>
        <taxon>Bacillota</taxon>
        <taxon>Clostridia</taxon>
        <taxon>Eubacteriales</taxon>
        <taxon>Eubacteriaceae</taxon>
        <taxon>Eubacterium</taxon>
    </lineage>
</organism>
<keyword evidence="2" id="KW-1185">Reference proteome</keyword>
<dbReference type="Pfam" id="PF16677">
    <property type="entry name" value="GP3_package"/>
    <property type="match status" value="1"/>
</dbReference>
<dbReference type="InterPro" id="IPR032066">
    <property type="entry name" value="GP3_package"/>
</dbReference>
<dbReference type="EMBL" id="JRFU01000078">
    <property type="protein sequence ID" value="PWE86896.1"/>
    <property type="molecule type" value="Genomic_DNA"/>
</dbReference>
<accession>A0A2V1JRM9</accession>
<evidence type="ECO:0000313" key="2">
    <source>
        <dbReference type="Proteomes" id="UP000245288"/>
    </source>
</evidence>
<protein>
    <submittedName>
        <fullName evidence="1">Uncharacterized protein</fullName>
    </submittedName>
</protein>
<dbReference type="AlphaFoldDB" id="A0A2V1JRM9"/>
<name>A0A2V1JRM9_EUBRA</name>
<evidence type="ECO:0000313" key="1">
    <source>
        <dbReference type="EMBL" id="PWE86896.1"/>
    </source>
</evidence>
<gene>
    <name evidence="1" type="ORF">LG34_07265</name>
</gene>
<comment type="caution">
    <text evidence="1">The sequence shown here is derived from an EMBL/GenBank/DDBJ whole genome shotgun (WGS) entry which is preliminary data.</text>
</comment>
<dbReference type="Proteomes" id="UP000245288">
    <property type="component" value="Unassembled WGS sequence"/>
</dbReference>
<proteinExistence type="predicted"/>
<sequence>MSNNNVLLPKKQYKRRFEVTEIDKNDLEAVLDMGVASLKGHRAKYPETPDGLEQFKQTTYEYFEYVQNCNKEDDREHKLIPDIESWAVFLGITRMTLLTYEKTRNAEWQDFILRGKDLITAAKKQLIFRQKIPAVIGIFDLTNNSGYVNASEFKLKPETEKPERKVLAAEELPILGKDGKLHDRSEIEKLPKLKALPKDDNVTE</sequence>
<dbReference type="OrthoDB" id="2033344at2"/>
<reference evidence="1 2" key="1">
    <citation type="submission" date="2014-09" db="EMBL/GenBank/DDBJ databases">
        <title>Butyrate-producing bacteria isolated from human gut.</title>
        <authorList>
            <person name="Zhang Q."/>
            <person name="Zhao L."/>
        </authorList>
    </citation>
    <scope>NUCLEOTIDE SEQUENCE [LARGE SCALE GENOMIC DNA]</scope>
    <source>
        <strain evidence="1 2">21</strain>
    </source>
</reference>
<dbReference type="RefSeq" id="WP_109215451.1">
    <property type="nucleotide sequence ID" value="NZ_JRFU01000078.1"/>
</dbReference>